<organism evidence="2 3">
    <name type="scientific">Rippkaea orientalis (strain PCC 8801 / RF-1)</name>
    <name type="common">Cyanothece sp. (strain PCC 8801)</name>
    <dbReference type="NCBI Taxonomy" id="41431"/>
    <lineage>
        <taxon>Bacteria</taxon>
        <taxon>Bacillati</taxon>
        <taxon>Cyanobacteriota</taxon>
        <taxon>Cyanophyceae</taxon>
        <taxon>Oscillatoriophycideae</taxon>
        <taxon>Chroococcales</taxon>
        <taxon>Aphanothecaceae</taxon>
        <taxon>Rippkaea</taxon>
        <taxon>Rippkaea orientalis</taxon>
    </lineage>
</organism>
<evidence type="ECO:0000313" key="3">
    <source>
        <dbReference type="Proteomes" id="UP000008204"/>
    </source>
</evidence>
<dbReference type="Proteomes" id="UP000008204">
    <property type="component" value="Chromosome"/>
</dbReference>
<feature type="domain" description="CHAD" evidence="1">
    <location>
        <begin position="12"/>
        <end position="315"/>
    </location>
</feature>
<dbReference type="Gene3D" id="1.40.20.10">
    <property type="entry name" value="CHAD domain"/>
    <property type="match status" value="1"/>
</dbReference>
<sequence>MKMMKYSLGHEPKTFGDWAYLAIATHFNKILHHETEVIQDKDPEELHQMRVGMRRLRSAILGFSPALNLPQAATEKQVGKVAKILGQLRDIDVLQDILKNQYQPTLPHQEQKYLDLALTTLAKQRKKVFKKVKKLLNEATYIQLKQSFDHWLNNPTYQDIAKIAIADVLPDLLLPQVSRLMLHPGWLVGISFTEGDIEFPDGLSTKEVETLLNNQGLMLHDLRKEGKRSRYNMELFTQFYGDVYHHYLKDIKQLQSVLGDIQDSFVLMEFLDSVFEDKIEQKVSVFSSKLVENRYQKWHEWEILQRKFLNSQSRKELHLTILNPIVVESELETNHNDKKGMNEAVAL</sequence>
<evidence type="ECO:0000259" key="1">
    <source>
        <dbReference type="PROSITE" id="PS51708"/>
    </source>
</evidence>
<name>B7K3V9_RIPO1</name>
<dbReference type="AlphaFoldDB" id="B7K3V9"/>
<proteinExistence type="predicted"/>
<keyword evidence="3" id="KW-1185">Reference proteome</keyword>
<reference evidence="3" key="1">
    <citation type="journal article" date="2011" name="MBio">
        <title>Novel metabolic attributes of the genus Cyanothece, comprising a group of unicellular nitrogen-fixing Cyanobacteria.</title>
        <authorList>
            <person name="Bandyopadhyay A."/>
            <person name="Elvitigala T."/>
            <person name="Welsh E."/>
            <person name="Stockel J."/>
            <person name="Liberton M."/>
            <person name="Min H."/>
            <person name="Sherman L.A."/>
            <person name="Pakrasi H.B."/>
        </authorList>
    </citation>
    <scope>NUCLEOTIDE SEQUENCE [LARGE SCALE GENOMIC DNA]</scope>
    <source>
        <strain evidence="3">PCC 8801</strain>
    </source>
</reference>
<evidence type="ECO:0000313" key="2">
    <source>
        <dbReference type="EMBL" id="ACK66499.1"/>
    </source>
</evidence>
<dbReference type="Pfam" id="PF05235">
    <property type="entry name" value="CHAD"/>
    <property type="match status" value="1"/>
</dbReference>
<dbReference type="PANTHER" id="PTHR39339">
    <property type="entry name" value="SLR1444 PROTEIN"/>
    <property type="match status" value="1"/>
</dbReference>
<dbReference type="InterPro" id="IPR038186">
    <property type="entry name" value="CHAD_dom_sf"/>
</dbReference>
<dbReference type="PROSITE" id="PS51708">
    <property type="entry name" value="CHAD"/>
    <property type="match status" value="1"/>
</dbReference>
<protein>
    <submittedName>
        <fullName evidence="2">CHAD domain containing protein</fullName>
    </submittedName>
</protein>
<gene>
    <name evidence="2" type="ordered locus">PCC8801_2490</name>
</gene>
<accession>B7K3V9</accession>
<dbReference type="eggNOG" id="COG5607">
    <property type="taxonomic scope" value="Bacteria"/>
</dbReference>
<dbReference type="EMBL" id="CP001287">
    <property type="protein sequence ID" value="ACK66499.1"/>
    <property type="molecule type" value="Genomic_DNA"/>
</dbReference>
<dbReference type="STRING" id="41431.PCC8801_2490"/>
<dbReference type="InterPro" id="IPR007899">
    <property type="entry name" value="CHAD_dom"/>
</dbReference>
<dbReference type="KEGG" id="cyp:PCC8801_2490"/>
<dbReference type="PANTHER" id="PTHR39339:SF1">
    <property type="entry name" value="CHAD DOMAIN-CONTAINING PROTEIN"/>
    <property type="match status" value="1"/>
</dbReference>
<dbReference type="SMART" id="SM00880">
    <property type="entry name" value="CHAD"/>
    <property type="match status" value="1"/>
</dbReference>
<dbReference type="HOGENOM" id="CLU_073332_0_0_3"/>